<protein>
    <submittedName>
        <fullName evidence="1">Uncharacterized protein</fullName>
    </submittedName>
</protein>
<dbReference type="AlphaFoldDB" id="A0A8S9P7M7"/>
<name>A0A8S9P7M7_BRACR</name>
<evidence type="ECO:0000313" key="2">
    <source>
        <dbReference type="Proteomes" id="UP000712600"/>
    </source>
</evidence>
<gene>
    <name evidence="1" type="ORF">F2Q69_00003789</name>
</gene>
<comment type="caution">
    <text evidence="1">The sequence shown here is derived from an EMBL/GenBank/DDBJ whole genome shotgun (WGS) entry which is preliminary data.</text>
</comment>
<accession>A0A8S9P7M7</accession>
<dbReference type="EMBL" id="QGKX02001521">
    <property type="protein sequence ID" value="KAF3510935.1"/>
    <property type="molecule type" value="Genomic_DNA"/>
</dbReference>
<proteinExistence type="predicted"/>
<organism evidence="1 2">
    <name type="scientific">Brassica cretica</name>
    <name type="common">Mustard</name>
    <dbReference type="NCBI Taxonomy" id="69181"/>
    <lineage>
        <taxon>Eukaryota</taxon>
        <taxon>Viridiplantae</taxon>
        <taxon>Streptophyta</taxon>
        <taxon>Embryophyta</taxon>
        <taxon>Tracheophyta</taxon>
        <taxon>Spermatophyta</taxon>
        <taxon>Magnoliopsida</taxon>
        <taxon>eudicotyledons</taxon>
        <taxon>Gunneridae</taxon>
        <taxon>Pentapetalae</taxon>
        <taxon>rosids</taxon>
        <taxon>malvids</taxon>
        <taxon>Brassicales</taxon>
        <taxon>Brassicaceae</taxon>
        <taxon>Brassiceae</taxon>
        <taxon>Brassica</taxon>
    </lineage>
</organism>
<dbReference type="Proteomes" id="UP000712600">
    <property type="component" value="Unassembled WGS sequence"/>
</dbReference>
<sequence length="115" mass="13023">MHFAHNFENFFAVYAGEGVDPKADLMATATNKVLKAILILGFLIHSTVMILWTEGSEFDVRSSKASTKVFFSTMFRSEHDFNELDCEVVDYFKAVCDLIMGKDGRPDPWMMDQGV</sequence>
<reference evidence="1" key="1">
    <citation type="submission" date="2019-12" db="EMBL/GenBank/DDBJ databases">
        <title>Genome sequencing and annotation of Brassica cretica.</title>
        <authorList>
            <person name="Studholme D.J."/>
            <person name="Sarris P."/>
        </authorList>
    </citation>
    <scope>NUCLEOTIDE SEQUENCE</scope>
    <source>
        <strain evidence="1">PFS-109/04</strain>
        <tissue evidence="1">Leaf</tissue>
    </source>
</reference>
<evidence type="ECO:0000313" key="1">
    <source>
        <dbReference type="EMBL" id="KAF3510935.1"/>
    </source>
</evidence>